<name>A0A0K6HM79_9HYPH</name>
<evidence type="ECO:0000313" key="3">
    <source>
        <dbReference type="Proteomes" id="UP000183900"/>
    </source>
</evidence>
<sequence length="75" mass="8643">MGADIINLRRARKARDRKARESEAETNRRLHGRTKAERKLKDALDSKAQQTLDAHQLERKASFDKTEDPDRDGQA</sequence>
<dbReference type="InterPro" id="IPR025227">
    <property type="entry name" value="DUF4169"/>
</dbReference>
<evidence type="ECO:0008006" key="4">
    <source>
        <dbReference type="Google" id="ProtNLM"/>
    </source>
</evidence>
<feature type="compositionally biased region" description="Basic and acidic residues" evidence="1">
    <location>
        <begin position="55"/>
        <end position="75"/>
    </location>
</feature>
<dbReference type="EMBL" id="CYHE01000001">
    <property type="protein sequence ID" value="CUA91936.1"/>
    <property type="molecule type" value="Genomic_DNA"/>
</dbReference>
<dbReference type="AlphaFoldDB" id="A0A0K6HM79"/>
<feature type="compositionally biased region" description="Basic and acidic residues" evidence="1">
    <location>
        <begin position="18"/>
        <end position="45"/>
    </location>
</feature>
<reference evidence="3" key="1">
    <citation type="submission" date="2015-08" db="EMBL/GenBank/DDBJ databases">
        <authorList>
            <person name="Varghese N."/>
        </authorList>
    </citation>
    <scope>NUCLEOTIDE SEQUENCE [LARGE SCALE GENOMIC DNA]</scope>
    <source>
        <strain evidence="3">DSM 23407</strain>
    </source>
</reference>
<keyword evidence="3" id="KW-1185">Reference proteome</keyword>
<dbReference type="Proteomes" id="UP000183900">
    <property type="component" value="Unassembled WGS sequence"/>
</dbReference>
<dbReference type="RefSeq" id="WP_055453952.1">
    <property type="nucleotide sequence ID" value="NZ_CYHE01000001.1"/>
</dbReference>
<accession>A0A0K6HM79</accession>
<gene>
    <name evidence="2" type="ORF">Ga0061067_101182</name>
</gene>
<evidence type="ECO:0000256" key="1">
    <source>
        <dbReference type="SAM" id="MobiDB-lite"/>
    </source>
</evidence>
<protein>
    <recommendedName>
        <fullName evidence="4">DUF4169 domain-containing protein</fullName>
    </recommendedName>
</protein>
<organism evidence="2 3">
    <name type="scientific">Pannonibacter indicus</name>
    <dbReference type="NCBI Taxonomy" id="466044"/>
    <lineage>
        <taxon>Bacteria</taxon>
        <taxon>Pseudomonadati</taxon>
        <taxon>Pseudomonadota</taxon>
        <taxon>Alphaproteobacteria</taxon>
        <taxon>Hyphomicrobiales</taxon>
        <taxon>Stappiaceae</taxon>
        <taxon>Pannonibacter</taxon>
    </lineage>
</organism>
<feature type="region of interest" description="Disordered" evidence="1">
    <location>
        <begin position="1"/>
        <end position="75"/>
    </location>
</feature>
<evidence type="ECO:0000313" key="2">
    <source>
        <dbReference type="EMBL" id="CUA91936.1"/>
    </source>
</evidence>
<proteinExistence type="predicted"/>
<dbReference type="Pfam" id="PF13770">
    <property type="entry name" value="DUF4169"/>
    <property type="match status" value="1"/>
</dbReference>